<reference evidence="4" key="1">
    <citation type="submission" date="2014-09" db="EMBL/GenBank/DDBJ databases">
        <authorList>
            <person name="Hjerde E."/>
        </authorList>
    </citation>
    <scope>NUCLEOTIDE SEQUENCE [LARGE SCALE GENOMIC DNA]</scope>
    <source>
        <strain evidence="4">06/09/139</strain>
    </source>
</reference>
<dbReference type="KEGG" id="awd:AWOD_I_1228"/>
<dbReference type="PANTHER" id="PTHR12149:SF8">
    <property type="entry name" value="PROTEIN-RIBULOSAMINE 3-KINASE"/>
    <property type="match status" value="1"/>
</dbReference>
<dbReference type="OrthoDB" id="5291879at2"/>
<dbReference type="PANTHER" id="PTHR12149">
    <property type="entry name" value="FRUCTOSAMINE 3 KINASE-RELATED PROTEIN"/>
    <property type="match status" value="1"/>
</dbReference>
<dbReference type="EMBL" id="LN554846">
    <property type="protein sequence ID" value="CED71312.1"/>
    <property type="molecule type" value="Genomic_DNA"/>
</dbReference>
<evidence type="ECO:0000313" key="4">
    <source>
        <dbReference type="Proteomes" id="UP000032427"/>
    </source>
</evidence>
<dbReference type="InterPro" id="IPR016477">
    <property type="entry name" value="Fructo-/Ketosamine-3-kinase"/>
</dbReference>
<evidence type="ECO:0000313" key="3">
    <source>
        <dbReference type="EMBL" id="CED71312.1"/>
    </source>
</evidence>
<name>A0A090ILT2_9GAMM</name>
<comment type="similarity">
    <text evidence="1 2">Belongs to the fructosamine kinase family.</text>
</comment>
<proteinExistence type="inferred from homology"/>
<dbReference type="Proteomes" id="UP000032427">
    <property type="component" value="Chromosome 1"/>
</dbReference>
<dbReference type="SUPFAM" id="SSF56112">
    <property type="entry name" value="Protein kinase-like (PK-like)"/>
    <property type="match status" value="1"/>
</dbReference>
<dbReference type="AlphaFoldDB" id="A0A090ILT2"/>
<dbReference type="GeneID" id="28540792"/>
<dbReference type="STRING" id="80852.AWOD_I_1228"/>
<dbReference type="PATRIC" id="fig|80852.17.peg.1263"/>
<dbReference type="Gene3D" id="3.90.1200.10">
    <property type="match status" value="1"/>
</dbReference>
<keyword evidence="2" id="KW-0418">Kinase</keyword>
<organism evidence="3 4">
    <name type="scientific">Aliivibrio wodanis</name>
    <dbReference type="NCBI Taxonomy" id="80852"/>
    <lineage>
        <taxon>Bacteria</taxon>
        <taxon>Pseudomonadati</taxon>
        <taxon>Pseudomonadota</taxon>
        <taxon>Gammaproteobacteria</taxon>
        <taxon>Vibrionales</taxon>
        <taxon>Vibrionaceae</taxon>
        <taxon>Aliivibrio</taxon>
    </lineage>
</organism>
<gene>
    <name evidence="3" type="ORF">AWOD_I_1228</name>
</gene>
<dbReference type="Pfam" id="PF03881">
    <property type="entry name" value="Fructosamin_kin"/>
    <property type="match status" value="1"/>
</dbReference>
<dbReference type="InterPro" id="IPR011009">
    <property type="entry name" value="Kinase-like_dom_sf"/>
</dbReference>
<evidence type="ECO:0008006" key="5">
    <source>
        <dbReference type="Google" id="ProtNLM"/>
    </source>
</evidence>
<evidence type="ECO:0000256" key="1">
    <source>
        <dbReference type="ARBA" id="ARBA00009460"/>
    </source>
</evidence>
<dbReference type="PIRSF" id="PIRSF006221">
    <property type="entry name" value="Ketosamine-3-kinase"/>
    <property type="match status" value="1"/>
</dbReference>
<accession>A0A090ILT2</accession>
<evidence type="ECO:0000256" key="2">
    <source>
        <dbReference type="PIRNR" id="PIRNR006221"/>
    </source>
</evidence>
<dbReference type="HOGENOM" id="CLU_036517_0_0_6"/>
<protein>
    <recommendedName>
        <fullName evidence="5">Fructosamine kinase</fullName>
    </recommendedName>
</protein>
<keyword evidence="2" id="KW-0808">Transferase</keyword>
<dbReference type="Gene3D" id="3.30.200.20">
    <property type="entry name" value="Phosphorylase Kinase, domain 1"/>
    <property type="match status" value="1"/>
</dbReference>
<dbReference type="GO" id="GO:0016301">
    <property type="term" value="F:kinase activity"/>
    <property type="evidence" value="ECO:0007669"/>
    <property type="project" value="UniProtKB-UniRule"/>
</dbReference>
<keyword evidence="4" id="KW-1185">Reference proteome</keyword>
<sequence length="289" mass="33309">MWQAIAQQISDVTGRPFIIAERETVNGGEVNDCYMISDGSQRYFIKVNERAELPIFETEVESLKQLERSDHIFVPLPLHVGITKEHAFLVLNYLPTKPMDKKSSFELGVNLANHHLWGDQLEYGFDCDNYLGNILQVNTWHRKWACFFAEQRIGWQLQLLHEKGIALGDIDTLVKNTKRILHNHQPKPALLHGDFWHGNIALSVQGPISYDPASYWGDPECDLAMAKLFGGFQDSFFEGYQSIIPISEGFEIRQHLYSLYHVLNHCTMFGGEYMFHAQQLIEQLKLNQE</sequence>